<feature type="transmembrane region" description="Helical" evidence="1">
    <location>
        <begin position="304"/>
        <end position="326"/>
    </location>
</feature>
<feature type="transmembrane region" description="Helical" evidence="1">
    <location>
        <begin position="332"/>
        <end position="351"/>
    </location>
</feature>
<evidence type="ECO:0000256" key="1">
    <source>
        <dbReference type="SAM" id="Phobius"/>
    </source>
</evidence>
<name>A0ABP8DB45_9ACTN</name>
<feature type="transmembrane region" description="Helical" evidence="1">
    <location>
        <begin position="36"/>
        <end position="54"/>
    </location>
</feature>
<protein>
    <recommendedName>
        <fullName evidence="4">MFS transporter</fullName>
    </recommendedName>
</protein>
<proteinExistence type="predicted"/>
<sequence length="366" mass="34923">MTWLWMAAAAGGLAQSLAGAAGAVLAERIGGGTAAAGLPQAALVAGAALAALALSALTRRAGRPRALAAGALTAAAGCALVAAAAYWPSLPAVLAGTLLIGAGNAAVMLTRYAAADLAGSMTAVLTATAAGAIAGPLLLGTGHPYPVAAAAFVLSAACYLPVPRAPGAPPVPPSPAGRPARAGLAVLTLANLIMVGVTTLAPLHLAHTGSSATAIGAVISAHIAGMFAPSALSTRLVASSGPTRTALLGAAALALSCVAVAAGDHSALIAGLFLLGAGWNLCLVAGSTMLVEGVPSAARPRREAWGEIGMGAAAATGGGLSGPLAAASGYPVLAWLGLAIAATLPLLLLFGQRTAITTLPKGLADS</sequence>
<keyword evidence="1" id="KW-1133">Transmembrane helix</keyword>
<evidence type="ECO:0008006" key="4">
    <source>
        <dbReference type="Google" id="ProtNLM"/>
    </source>
</evidence>
<feature type="transmembrane region" description="Helical" evidence="1">
    <location>
        <begin position="182"/>
        <end position="205"/>
    </location>
</feature>
<accession>A0ABP8DB45</accession>
<dbReference type="Proteomes" id="UP001500620">
    <property type="component" value="Unassembled WGS sequence"/>
</dbReference>
<dbReference type="SUPFAM" id="SSF103473">
    <property type="entry name" value="MFS general substrate transporter"/>
    <property type="match status" value="1"/>
</dbReference>
<dbReference type="InterPro" id="IPR011701">
    <property type="entry name" value="MFS"/>
</dbReference>
<dbReference type="InterPro" id="IPR036259">
    <property type="entry name" value="MFS_trans_sf"/>
</dbReference>
<keyword evidence="1" id="KW-0472">Membrane</keyword>
<dbReference type="RefSeq" id="WP_345129141.1">
    <property type="nucleotide sequence ID" value="NZ_BAABAT010000012.1"/>
</dbReference>
<feature type="transmembrane region" description="Helical" evidence="1">
    <location>
        <begin position="93"/>
        <end position="110"/>
    </location>
</feature>
<organism evidence="2 3">
    <name type="scientific">Dactylosporangium darangshiense</name>
    <dbReference type="NCBI Taxonomy" id="579108"/>
    <lineage>
        <taxon>Bacteria</taxon>
        <taxon>Bacillati</taxon>
        <taxon>Actinomycetota</taxon>
        <taxon>Actinomycetes</taxon>
        <taxon>Micromonosporales</taxon>
        <taxon>Micromonosporaceae</taxon>
        <taxon>Dactylosporangium</taxon>
    </lineage>
</organism>
<reference evidence="3" key="1">
    <citation type="journal article" date="2019" name="Int. J. Syst. Evol. Microbiol.">
        <title>The Global Catalogue of Microorganisms (GCM) 10K type strain sequencing project: providing services to taxonomists for standard genome sequencing and annotation.</title>
        <authorList>
            <consortium name="The Broad Institute Genomics Platform"/>
            <consortium name="The Broad Institute Genome Sequencing Center for Infectious Disease"/>
            <person name="Wu L."/>
            <person name="Ma J."/>
        </authorList>
    </citation>
    <scope>NUCLEOTIDE SEQUENCE [LARGE SCALE GENOMIC DNA]</scope>
    <source>
        <strain evidence="3">JCM 17441</strain>
    </source>
</reference>
<evidence type="ECO:0000313" key="3">
    <source>
        <dbReference type="Proteomes" id="UP001500620"/>
    </source>
</evidence>
<feature type="transmembrane region" description="Helical" evidence="1">
    <location>
        <begin position="211"/>
        <end position="233"/>
    </location>
</feature>
<feature type="transmembrane region" description="Helical" evidence="1">
    <location>
        <begin position="66"/>
        <end position="87"/>
    </location>
</feature>
<dbReference type="Pfam" id="PF07690">
    <property type="entry name" value="MFS_1"/>
    <property type="match status" value="1"/>
</dbReference>
<gene>
    <name evidence="2" type="ORF">GCM10022255_045580</name>
</gene>
<dbReference type="Gene3D" id="1.20.1250.20">
    <property type="entry name" value="MFS general substrate transporter like domains"/>
    <property type="match status" value="2"/>
</dbReference>
<evidence type="ECO:0000313" key="2">
    <source>
        <dbReference type="EMBL" id="GAA4251755.1"/>
    </source>
</evidence>
<feature type="transmembrane region" description="Helical" evidence="1">
    <location>
        <begin position="245"/>
        <end position="262"/>
    </location>
</feature>
<keyword evidence="3" id="KW-1185">Reference proteome</keyword>
<feature type="transmembrane region" description="Helical" evidence="1">
    <location>
        <begin position="145"/>
        <end position="162"/>
    </location>
</feature>
<dbReference type="PANTHER" id="PTHR23534:SF1">
    <property type="entry name" value="MAJOR FACILITATOR SUPERFAMILY PROTEIN"/>
    <property type="match status" value="1"/>
</dbReference>
<feature type="transmembrane region" description="Helical" evidence="1">
    <location>
        <begin position="268"/>
        <end position="292"/>
    </location>
</feature>
<feature type="transmembrane region" description="Helical" evidence="1">
    <location>
        <begin position="117"/>
        <end position="139"/>
    </location>
</feature>
<comment type="caution">
    <text evidence="2">The sequence shown here is derived from an EMBL/GenBank/DDBJ whole genome shotgun (WGS) entry which is preliminary data.</text>
</comment>
<keyword evidence="1" id="KW-0812">Transmembrane</keyword>
<dbReference type="EMBL" id="BAABAT010000012">
    <property type="protein sequence ID" value="GAA4251755.1"/>
    <property type="molecule type" value="Genomic_DNA"/>
</dbReference>
<dbReference type="PANTHER" id="PTHR23534">
    <property type="entry name" value="MFS PERMEASE"/>
    <property type="match status" value="1"/>
</dbReference>